<dbReference type="GO" id="GO:0016787">
    <property type="term" value="F:hydrolase activity"/>
    <property type="evidence" value="ECO:0007669"/>
    <property type="project" value="UniProtKB-KW"/>
</dbReference>
<proteinExistence type="predicted"/>
<dbReference type="Proteomes" id="UP001501183">
    <property type="component" value="Unassembled WGS sequence"/>
</dbReference>
<protein>
    <submittedName>
        <fullName evidence="2">Serine hydrolase domain-containing protein</fullName>
    </submittedName>
</protein>
<dbReference type="PANTHER" id="PTHR46825:SF7">
    <property type="entry name" value="D-ALANYL-D-ALANINE CARBOXYPEPTIDASE"/>
    <property type="match status" value="1"/>
</dbReference>
<evidence type="ECO:0000313" key="3">
    <source>
        <dbReference type="Proteomes" id="UP001501183"/>
    </source>
</evidence>
<keyword evidence="3" id="KW-1185">Reference proteome</keyword>
<evidence type="ECO:0000313" key="2">
    <source>
        <dbReference type="EMBL" id="GAA4477076.1"/>
    </source>
</evidence>
<dbReference type="InterPro" id="IPR001466">
    <property type="entry name" value="Beta-lactam-related"/>
</dbReference>
<dbReference type="Gene3D" id="3.40.710.10">
    <property type="entry name" value="DD-peptidase/beta-lactamase superfamily"/>
    <property type="match status" value="1"/>
</dbReference>
<reference evidence="3" key="1">
    <citation type="journal article" date="2019" name="Int. J. Syst. Evol. Microbiol.">
        <title>The Global Catalogue of Microorganisms (GCM) 10K type strain sequencing project: providing services to taxonomists for standard genome sequencing and annotation.</title>
        <authorList>
            <consortium name="The Broad Institute Genomics Platform"/>
            <consortium name="The Broad Institute Genome Sequencing Center for Infectious Disease"/>
            <person name="Wu L."/>
            <person name="Ma J."/>
        </authorList>
    </citation>
    <scope>NUCLEOTIDE SEQUENCE [LARGE SCALE GENOMIC DNA]</scope>
    <source>
        <strain evidence="3">JCM 32206</strain>
    </source>
</reference>
<keyword evidence="2" id="KW-0378">Hydrolase</keyword>
<evidence type="ECO:0000259" key="1">
    <source>
        <dbReference type="Pfam" id="PF00144"/>
    </source>
</evidence>
<dbReference type="InterPro" id="IPR012338">
    <property type="entry name" value="Beta-lactam/transpept-like"/>
</dbReference>
<dbReference type="Pfam" id="PF00144">
    <property type="entry name" value="Beta-lactamase"/>
    <property type="match status" value="1"/>
</dbReference>
<gene>
    <name evidence="2" type="ORF">GCM10023094_18530</name>
</gene>
<dbReference type="PANTHER" id="PTHR46825">
    <property type="entry name" value="D-ALANYL-D-ALANINE-CARBOXYPEPTIDASE/ENDOPEPTIDASE AMPH"/>
    <property type="match status" value="1"/>
</dbReference>
<dbReference type="EMBL" id="BAABFB010000029">
    <property type="protein sequence ID" value="GAA4477076.1"/>
    <property type="molecule type" value="Genomic_DNA"/>
</dbReference>
<dbReference type="InterPro" id="IPR050491">
    <property type="entry name" value="AmpC-like"/>
</dbReference>
<sequence>MALSLLAAACSDSGSESGSTTTSSAVTPVDQATMQSALESGAKEFLLPGAVALLRTPTGTVTATYGTTERGGGAPVTVGDHVRVGSNTKTWTSTVILQQAQEGKIALTDPVSKYRPDVPNGANITVEQLLNMRSGLFNYTETPELNSAMDTDPGRVWTPDQLLALAYPHPPYFPPGQGYHYSNTNYVLLGLIAEQLDAKPLPQIYRDRLFGPVGLTSTMFPDLADSGLPAPNSHGYFYGTNMLTIDNPALPADMQAAARNGTLAPADVTFDNPSWAWAAGSGISTADDLATWVEALTDGKVLSADMQQKRMASPEPTDPNNPSAAGYGWGIAKFGPMYGHTGELPGYNSFMGSDPVNHVTLVVWANLAPGVDGRDPASTIAKNLIGQMYPQ</sequence>
<accession>A0ABP8P0C7</accession>
<feature type="domain" description="Beta-lactamase-related" evidence="1">
    <location>
        <begin position="47"/>
        <end position="375"/>
    </location>
</feature>
<name>A0ABP8P0C7_9NOCA</name>
<dbReference type="SUPFAM" id="SSF56601">
    <property type="entry name" value="beta-lactamase/transpeptidase-like"/>
    <property type="match status" value="1"/>
</dbReference>
<organism evidence="2 3">
    <name type="scientific">Rhodococcus olei</name>
    <dbReference type="NCBI Taxonomy" id="2161675"/>
    <lineage>
        <taxon>Bacteria</taxon>
        <taxon>Bacillati</taxon>
        <taxon>Actinomycetota</taxon>
        <taxon>Actinomycetes</taxon>
        <taxon>Mycobacteriales</taxon>
        <taxon>Nocardiaceae</taxon>
        <taxon>Rhodococcus</taxon>
    </lineage>
</organism>
<comment type="caution">
    <text evidence="2">The sequence shown here is derived from an EMBL/GenBank/DDBJ whole genome shotgun (WGS) entry which is preliminary data.</text>
</comment>